<dbReference type="RefSeq" id="WP_184382887.1">
    <property type="nucleotide sequence ID" value="NZ_JACIDJ010000001.1"/>
</dbReference>
<dbReference type="Gene3D" id="3.60.21.10">
    <property type="match status" value="1"/>
</dbReference>
<keyword evidence="2 5" id="KW-0378">Hydrolase</keyword>
<dbReference type="SUPFAM" id="SSF55816">
    <property type="entry name" value="5'-nucleotidase (syn. UDP-sugar hydrolase), C-terminal domain"/>
    <property type="match status" value="1"/>
</dbReference>
<feature type="chain" id="PRO_5033114562" evidence="2">
    <location>
        <begin position="24"/>
        <end position="507"/>
    </location>
</feature>
<accession>A0A840AC26</accession>
<dbReference type="Proteomes" id="UP000553193">
    <property type="component" value="Unassembled WGS sequence"/>
</dbReference>
<dbReference type="GO" id="GO:0009166">
    <property type="term" value="P:nucleotide catabolic process"/>
    <property type="evidence" value="ECO:0007669"/>
    <property type="project" value="InterPro"/>
</dbReference>
<dbReference type="AlphaFoldDB" id="A0A840AC26"/>
<dbReference type="GO" id="GO:0008253">
    <property type="term" value="F:5'-nucleotidase activity"/>
    <property type="evidence" value="ECO:0007669"/>
    <property type="project" value="UniProtKB-EC"/>
</dbReference>
<dbReference type="EC" id="3.1.3.5" evidence="5"/>
<dbReference type="InterPro" id="IPR036907">
    <property type="entry name" value="5'-Nucleotdase_C_sf"/>
</dbReference>
<dbReference type="Gene3D" id="3.90.780.10">
    <property type="entry name" value="5'-Nucleotidase, C-terminal domain"/>
    <property type="match status" value="1"/>
</dbReference>
<keyword evidence="2" id="KW-0547">Nucleotide-binding</keyword>
<sequence>MLRRRVLAGLPVSALLASPALRAARAQSVSRVALLHLNDFHSRHEPIAASGATCRPGETCFGGSARIATAIAQAREAARADQRPALLLEAGDSFMGSLFFSHHEGLAEAAVQRAWGVQGFALGNHEFDRGPAVLARYIEAAGFPVLCANLDATAEPALAGRVLPTVTFRNGPARLVVVGLVTTDTPVISSPGDNLRFTDPAEAAERAVWAARREGPATVVLLSHLGFAEDERLAARVPGVDAIIGGHSHLRIAPPRLVDGPDRPVLIVQAGAFGRFLGRLDLDLAADGMVLHHAQAMAELDATLAEDAAVAAIVAEYAGPLEAVRRAVVGRLPEAFTLEGCREQPCAMGNFVAEAMRRAAGAEIGWMNGGGLRAGLPAGDVSRGDTLTAFPFGNTLARLTLRGDALRAALENGLSRLPEPNGRFPQLAGLRFRADASRPVGERAVEVEVEEAPGEWRPLDPARAYRIATNNFLRRGGDGYADFAERALEAVDDGPLLEEVVVRALGG</sequence>
<name>A0A840AC26_9PROT</name>
<dbReference type="EMBL" id="JACIDJ010000001">
    <property type="protein sequence ID" value="MBB3897860.1"/>
    <property type="molecule type" value="Genomic_DNA"/>
</dbReference>
<dbReference type="PANTHER" id="PTHR11575">
    <property type="entry name" value="5'-NUCLEOTIDASE-RELATED"/>
    <property type="match status" value="1"/>
</dbReference>
<feature type="domain" description="Calcineurin-like phosphoesterase" evidence="3">
    <location>
        <begin position="34"/>
        <end position="249"/>
    </location>
</feature>
<feature type="domain" description="5'-Nucleotidase C-terminal" evidence="4">
    <location>
        <begin position="328"/>
        <end position="483"/>
    </location>
</feature>
<organism evidence="5 6">
    <name type="scientific">Roseococcus suduntuyensis</name>
    <dbReference type="NCBI Taxonomy" id="455361"/>
    <lineage>
        <taxon>Bacteria</taxon>
        <taxon>Pseudomonadati</taxon>
        <taxon>Pseudomonadota</taxon>
        <taxon>Alphaproteobacteria</taxon>
        <taxon>Acetobacterales</taxon>
        <taxon>Roseomonadaceae</taxon>
        <taxon>Roseococcus</taxon>
    </lineage>
</organism>
<dbReference type="InterPro" id="IPR006179">
    <property type="entry name" value="5_nucleotidase/apyrase"/>
</dbReference>
<dbReference type="Pfam" id="PF00149">
    <property type="entry name" value="Metallophos"/>
    <property type="match status" value="1"/>
</dbReference>
<proteinExistence type="inferred from homology"/>
<evidence type="ECO:0000313" key="5">
    <source>
        <dbReference type="EMBL" id="MBB3897860.1"/>
    </source>
</evidence>
<evidence type="ECO:0000256" key="2">
    <source>
        <dbReference type="RuleBase" id="RU362119"/>
    </source>
</evidence>
<dbReference type="InterPro" id="IPR029052">
    <property type="entry name" value="Metallo-depent_PP-like"/>
</dbReference>
<evidence type="ECO:0000259" key="4">
    <source>
        <dbReference type="Pfam" id="PF02872"/>
    </source>
</evidence>
<comment type="caution">
    <text evidence="5">The sequence shown here is derived from an EMBL/GenBank/DDBJ whole genome shotgun (WGS) entry which is preliminary data.</text>
</comment>
<dbReference type="GO" id="GO:0000166">
    <property type="term" value="F:nucleotide binding"/>
    <property type="evidence" value="ECO:0007669"/>
    <property type="project" value="UniProtKB-KW"/>
</dbReference>
<gene>
    <name evidence="5" type="ORF">GGQ83_001286</name>
</gene>
<keyword evidence="6" id="KW-1185">Reference proteome</keyword>
<feature type="signal peptide" evidence="2">
    <location>
        <begin position="1"/>
        <end position="23"/>
    </location>
</feature>
<comment type="similarity">
    <text evidence="2">Belongs to the 5'-nucleotidase family.</text>
</comment>
<dbReference type="InterPro" id="IPR008334">
    <property type="entry name" value="5'-Nucleotdase_C"/>
</dbReference>
<dbReference type="PRINTS" id="PR01607">
    <property type="entry name" value="APYRASEFAMLY"/>
</dbReference>
<dbReference type="PANTHER" id="PTHR11575:SF24">
    <property type="entry name" value="5'-NUCLEOTIDASE"/>
    <property type="match status" value="1"/>
</dbReference>
<dbReference type="InterPro" id="IPR004843">
    <property type="entry name" value="Calcineurin-like_PHP"/>
</dbReference>
<protein>
    <submittedName>
        <fullName evidence="5">5'-nucleotidase</fullName>
        <ecNumber evidence="5">3.1.3.5</ecNumber>
    </submittedName>
</protein>
<dbReference type="SUPFAM" id="SSF56300">
    <property type="entry name" value="Metallo-dependent phosphatases"/>
    <property type="match status" value="1"/>
</dbReference>
<dbReference type="Pfam" id="PF02872">
    <property type="entry name" value="5_nucleotid_C"/>
    <property type="match status" value="1"/>
</dbReference>
<reference evidence="5 6" key="1">
    <citation type="submission" date="2020-08" db="EMBL/GenBank/DDBJ databases">
        <title>Genomic Encyclopedia of Type Strains, Phase IV (KMG-IV): sequencing the most valuable type-strain genomes for metagenomic binning, comparative biology and taxonomic classification.</title>
        <authorList>
            <person name="Goeker M."/>
        </authorList>
    </citation>
    <scope>NUCLEOTIDE SEQUENCE [LARGE SCALE GENOMIC DNA]</scope>
    <source>
        <strain evidence="5 6">DSM 19979</strain>
    </source>
</reference>
<evidence type="ECO:0000313" key="6">
    <source>
        <dbReference type="Proteomes" id="UP000553193"/>
    </source>
</evidence>
<evidence type="ECO:0000256" key="1">
    <source>
        <dbReference type="ARBA" id="ARBA00022729"/>
    </source>
</evidence>
<evidence type="ECO:0000259" key="3">
    <source>
        <dbReference type="Pfam" id="PF00149"/>
    </source>
</evidence>
<keyword evidence="1 2" id="KW-0732">Signal</keyword>